<dbReference type="GO" id="GO:0006006">
    <property type="term" value="P:glucose metabolic process"/>
    <property type="evidence" value="ECO:0007669"/>
    <property type="project" value="InterPro"/>
</dbReference>
<dbReference type="Pfam" id="PF00044">
    <property type="entry name" value="Gp_dh_N"/>
    <property type="match status" value="1"/>
</dbReference>
<evidence type="ECO:0000313" key="10">
    <source>
        <dbReference type="EMBL" id="CAL4785121.1"/>
    </source>
</evidence>
<evidence type="ECO:0000256" key="7">
    <source>
        <dbReference type="SAM" id="MobiDB-lite"/>
    </source>
</evidence>
<organism evidence="9">
    <name type="scientific">Cladocopium goreaui</name>
    <dbReference type="NCBI Taxonomy" id="2562237"/>
    <lineage>
        <taxon>Eukaryota</taxon>
        <taxon>Sar</taxon>
        <taxon>Alveolata</taxon>
        <taxon>Dinophyceae</taxon>
        <taxon>Suessiales</taxon>
        <taxon>Symbiodiniaceae</taxon>
        <taxon>Cladocopium</taxon>
    </lineage>
</organism>
<dbReference type="SUPFAM" id="SSF51735">
    <property type="entry name" value="NAD(P)-binding Rossmann-fold domains"/>
    <property type="match status" value="1"/>
</dbReference>
<dbReference type="InterPro" id="IPR007627">
    <property type="entry name" value="RNA_pol_sigma70_r2"/>
</dbReference>
<dbReference type="InterPro" id="IPR020829">
    <property type="entry name" value="GlycerAld_3-P_DH_cat"/>
</dbReference>
<dbReference type="InterPro" id="IPR020830">
    <property type="entry name" value="GlycerAld_3-P_DH_AS"/>
</dbReference>
<evidence type="ECO:0000313" key="11">
    <source>
        <dbReference type="Proteomes" id="UP001152797"/>
    </source>
</evidence>
<dbReference type="EMBL" id="CAMXCT010002380">
    <property type="protein sequence ID" value="CAI3997809.1"/>
    <property type="molecule type" value="Genomic_DNA"/>
</dbReference>
<evidence type="ECO:0000313" key="9">
    <source>
        <dbReference type="EMBL" id="CAI3997809.1"/>
    </source>
</evidence>
<dbReference type="PROSITE" id="PS01063">
    <property type="entry name" value="SIGMA70_ECF"/>
    <property type="match status" value="1"/>
</dbReference>
<dbReference type="InterPro" id="IPR020831">
    <property type="entry name" value="GlycerAld/Erythrose_P_DH"/>
</dbReference>
<evidence type="ECO:0000256" key="5">
    <source>
        <dbReference type="ARBA" id="ARBA00052787"/>
    </source>
</evidence>
<dbReference type="CDD" id="cd05214">
    <property type="entry name" value="GAPDH_I_N"/>
    <property type="match status" value="1"/>
</dbReference>
<comment type="caution">
    <text evidence="9">The sequence shown here is derived from an EMBL/GenBank/DDBJ whole genome shotgun (WGS) entry which is preliminary data.</text>
</comment>
<dbReference type="Gene3D" id="1.10.1740.10">
    <property type="match status" value="1"/>
</dbReference>
<dbReference type="InterPro" id="IPR000838">
    <property type="entry name" value="RNA_pol_sigma70_ECF_CS"/>
</dbReference>
<comment type="pathway">
    <text evidence="1">Carbohydrate biosynthesis; Calvin cycle.</text>
</comment>
<reference evidence="9" key="1">
    <citation type="submission" date="2022-10" db="EMBL/GenBank/DDBJ databases">
        <authorList>
            <person name="Chen Y."/>
            <person name="Dougan E. K."/>
            <person name="Chan C."/>
            <person name="Rhodes N."/>
            <person name="Thang M."/>
        </authorList>
    </citation>
    <scope>NUCLEOTIDE SEQUENCE</scope>
</reference>
<feature type="region of interest" description="Disordered" evidence="7">
    <location>
        <begin position="436"/>
        <end position="458"/>
    </location>
</feature>
<dbReference type="Gene3D" id="3.40.50.720">
    <property type="entry name" value="NAD(P)-binding Rossmann-like Domain"/>
    <property type="match status" value="1"/>
</dbReference>
<dbReference type="Gene3D" id="3.30.360.10">
    <property type="entry name" value="Dihydrodipicolinate Reductase, domain 2"/>
    <property type="match status" value="1"/>
</dbReference>
<sequence>MLATLLKYDSTHRRFPGTVEHDDEHLIVNGKKIKATAIRNPAECPWGELGADVVVESTGVFAARAGGGKPGYDTHLEAGAKKVVISQPAKDGADLTCVMGVNDDQLTSDMQCVSNASCTTNCLAPFAKVLHESFGIEDGLMTTIHAYTNDQNVQDLPHKDPYRARAAAVNIIPTSTGAAKAVGLVIPELQGKLTGIAMRVPVVTGSVVDLTVNLAKKASPAEVNAAMKAAAEGPLKGILCYTEDPIVSSDIIGDPHSSIFAAPFTQAIGDSMLKVVSWYDNEWGYSCRTVDLISKIEYWPIIVAGIAAGLIMKIMAGGPRASYLRGGLAAVATVASLIGGQMAAAKVIQSKGVTVASAAAPKAAAADGAADGAAEIPVAEAPVLEGPLLPEAGLPPATMGKGRQSDVNPLDIGFLVVGCLVAYQLGKGAKGAAAPAEAPAEEAETAGEPAADEAASADAECHTGGRVVVVGGDARRYREGNSTARGGEAPSRRLAMASATAPQPLLPNLGDPEDWVDQHGDALLRFALVRVGDVATAEDLVQETLLSAWRGRDSFDGGCEPRTWLITIMRRRIADHFRRVGRRPKAVEQPVDERGQAPARGDSRPTDATAEDAEFWSVVSRCTSDLPEHLARAFRLRTFGDEAPTEICDAAVPGTPLVRRGLVGGLVPLKRPLRGWRLLLFARCEHARHIESDEWDGPVKRDRWWAARLHRLSCGPCRRSNRGMRWLRRMLGAAPRAFRQEQLQAADAVLSAAAAEKIRRSLARARSESEDYR</sequence>
<gene>
    <name evidence="9" type="ORF">C1SCF055_LOCUS24155</name>
</gene>
<dbReference type="InterPro" id="IPR020828">
    <property type="entry name" value="GlycerAld_3-P_DH_NAD(P)-bd"/>
</dbReference>
<protein>
    <recommendedName>
        <fullName evidence="4">glyceraldehyde-3-phosphate dehydrogenase (NADP(+)) (phosphorylating)</fullName>
        <ecNumber evidence="4">1.2.1.13</ecNumber>
    </recommendedName>
</protein>
<name>A0A9P1CU69_9DINO</name>
<dbReference type="GO" id="GO:0050661">
    <property type="term" value="F:NADP binding"/>
    <property type="evidence" value="ECO:0007669"/>
    <property type="project" value="InterPro"/>
</dbReference>
<feature type="compositionally biased region" description="Basic and acidic residues" evidence="7">
    <location>
        <begin position="591"/>
        <end position="605"/>
    </location>
</feature>
<dbReference type="SUPFAM" id="SSF88946">
    <property type="entry name" value="Sigma2 domain of RNA polymerase sigma factors"/>
    <property type="match status" value="1"/>
</dbReference>
<dbReference type="GO" id="GO:0047100">
    <property type="term" value="F:glyceraldehyde-3-phosphate dehydrogenase (NADP+) (phosphorylating) activity"/>
    <property type="evidence" value="ECO:0007669"/>
    <property type="project" value="UniProtKB-EC"/>
</dbReference>
<dbReference type="NCBIfam" id="TIGR01534">
    <property type="entry name" value="GAPDH-I"/>
    <property type="match status" value="1"/>
</dbReference>
<dbReference type="InterPro" id="IPR036291">
    <property type="entry name" value="NAD(P)-bd_dom_sf"/>
</dbReference>
<evidence type="ECO:0000256" key="4">
    <source>
        <dbReference type="ARBA" id="ARBA00039137"/>
    </source>
</evidence>
<comment type="similarity">
    <text evidence="2 6">Belongs to the glyceraldehyde-3-phosphate dehydrogenase family.</text>
</comment>
<feature type="region of interest" description="Disordered" evidence="7">
    <location>
        <begin position="583"/>
        <end position="609"/>
    </location>
</feature>
<dbReference type="PANTHER" id="PTHR43148">
    <property type="entry name" value="GLYCERALDEHYDE-3-PHOSPHATE DEHYDROGENASE 2"/>
    <property type="match status" value="1"/>
</dbReference>
<dbReference type="Proteomes" id="UP001152797">
    <property type="component" value="Unassembled WGS sequence"/>
</dbReference>
<feature type="domain" description="Glyceraldehyde 3-phosphate dehydrogenase NAD(P) binding" evidence="8">
    <location>
        <begin position="1"/>
        <end position="118"/>
    </location>
</feature>
<dbReference type="InterPro" id="IPR006424">
    <property type="entry name" value="Glyceraldehyde-3-P_DH_1"/>
</dbReference>
<evidence type="ECO:0000259" key="8">
    <source>
        <dbReference type="SMART" id="SM00846"/>
    </source>
</evidence>
<dbReference type="NCBIfam" id="TIGR02937">
    <property type="entry name" value="sigma70-ECF"/>
    <property type="match status" value="1"/>
</dbReference>
<dbReference type="GO" id="GO:0051287">
    <property type="term" value="F:NAD binding"/>
    <property type="evidence" value="ECO:0007669"/>
    <property type="project" value="InterPro"/>
</dbReference>
<dbReference type="AlphaFoldDB" id="A0A9P1CU69"/>
<dbReference type="PRINTS" id="PR00078">
    <property type="entry name" value="G3PDHDRGNASE"/>
</dbReference>
<dbReference type="InterPro" id="IPR014284">
    <property type="entry name" value="RNA_pol_sigma-70_dom"/>
</dbReference>
<proteinExistence type="inferred from homology"/>
<dbReference type="OrthoDB" id="1152826at2759"/>
<dbReference type="GO" id="GO:0006352">
    <property type="term" value="P:DNA-templated transcription initiation"/>
    <property type="evidence" value="ECO:0007669"/>
    <property type="project" value="InterPro"/>
</dbReference>
<evidence type="ECO:0000256" key="1">
    <source>
        <dbReference type="ARBA" id="ARBA00005215"/>
    </source>
</evidence>
<dbReference type="SUPFAM" id="SSF55347">
    <property type="entry name" value="Glyceraldehyde-3-phosphate dehydrogenase-like, C-terminal domain"/>
    <property type="match status" value="1"/>
</dbReference>
<evidence type="ECO:0000256" key="3">
    <source>
        <dbReference type="ARBA" id="ARBA00023002"/>
    </source>
</evidence>
<dbReference type="InterPro" id="IPR013325">
    <property type="entry name" value="RNA_pol_sigma_r2"/>
</dbReference>
<dbReference type="Pfam" id="PF04542">
    <property type="entry name" value="Sigma70_r2"/>
    <property type="match status" value="1"/>
</dbReference>
<evidence type="ECO:0000256" key="6">
    <source>
        <dbReference type="RuleBase" id="RU000397"/>
    </source>
</evidence>
<comment type="catalytic activity">
    <reaction evidence="5">
        <text>D-glyceraldehyde 3-phosphate + phosphate + NADP(+) = (2R)-3-phospho-glyceroyl phosphate + NADPH + H(+)</text>
        <dbReference type="Rhea" id="RHEA:10296"/>
        <dbReference type="ChEBI" id="CHEBI:15378"/>
        <dbReference type="ChEBI" id="CHEBI:43474"/>
        <dbReference type="ChEBI" id="CHEBI:57604"/>
        <dbReference type="ChEBI" id="CHEBI:57783"/>
        <dbReference type="ChEBI" id="CHEBI:58349"/>
        <dbReference type="ChEBI" id="CHEBI:59776"/>
        <dbReference type="EC" id="1.2.1.13"/>
    </reaction>
</comment>
<reference evidence="10 11" key="2">
    <citation type="submission" date="2024-05" db="EMBL/GenBank/DDBJ databases">
        <authorList>
            <person name="Chen Y."/>
            <person name="Shah S."/>
            <person name="Dougan E. K."/>
            <person name="Thang M."/>
            <person name="Chan C."/>
        </authorList>
    </citation>
    <scope>NUCLEOTIDE SEQUENCE [LARGE SCALE GENOMIC DNA]</scope>
</reference>
<dbReference type="EMBL" id="CAMXCT020002380">
    <property type="protein sequence ID" value="CAL1151184.1"/>
    <property type="molecule type" value="Genomic_DNA"/>
</dbReference>
<accession>A0A9P1CU69</accession>
<evidence type="ECO:0000256" key="2">
    <source>
        <dbReference type="ARBA" id="ARBA00007406"/>
    </source>
</evidence>
<dbReference type="FunFam" id="3.30.360.10:FF:000002">
    <property type="entry name" value="Glyceraldehyde-3-phosphate dehydrogenase"/>
    <property type="match status" value="1"/>
</dbReference>
<keyword evidence="11" id="KW-1185">Reference proteome</keyword>
<dbReference type="GO" id="GO:0003677">
    <property type="term" value="F:DNA binding"/>
    <property type="evidence" value="ECO:0007669"/>
    <property type="project" value="InterPro"/>
</dbReference>
<dbReference type="Pfam" id="PF02800">
    <property type="entry name" value="Gp_dh_C"/>
    <property type="match status" value="1"/>
</dbReference>
<dbReference type="EMBL" id="CAMXCT030002380">
    <property type="protein sequence ID" value="CAL4785121.1"/>
    <property type="molecule type" value="Genomic_DNA"/>
</dbReference>
<dbReference type="EC" id="1.2.1.13" evidence="4"/>
<dbReference type="SMART" id="SM00846">
    <property type="entry name" value="Gp_dh_N"/>
    <property type="match status" value="1"/>
</dbReference>
<dbReference type="GO" id="GO:0016987">
    <property type="term" value="F:sigma factor activity"/>
    <property type="evidence" value="ECO:0007669"/>
    <property type="project" value="InterPro"/>
</dbReference>
<dbReference type="PROSITE" id="PS00071">
    <property type="entry name" value="GAPDH"/>
    <property type="match status" value="1"/>
</dbReference>
<dbReference type="CDD" id="cd18126">
    <property type="entry name" value="GAPDH_I_C"/>
    <property type="match status" value="1"/>
</dbReference>
<feature type="compositionally biased region" description="Low complexity" evidence="7">
    <location>
        <begin position="446"/>
        <end position="458"/>
    </location>
</feature>
<keyword evidence="3" id="KW-0560">Oxidoreductase</keyword>